<feature type="domain" description="Nucleotidyl transferase" evidence="1">
    <location>
        <begin position="5"/>
        <end position="236"/>
    </location>
</feature>
<dbReference type="Proteomes" id="UP001354989">
    <property type="component" value="Chromosome"/>
</dbReference>
<evidence type="ECO:0000313" key="2">
    <source>
        <dbReference type="EMBL" id="BDC97964.1"/>
    </source>
</evidence>
<dbReference type="EMBL" id="AP025292">
    <property type="protein sequence ID" value="BDC97964.1"/>
    <property type="molecule type" value="Genomic_DNA"/>
</dbReference>
<organism evidence="2 3">
    <name type="scientific">Persicobacter psychrovividus</name>
    <dbReference type="NCBI Taxonomy" id="387638"/>
    <lineage>
        <taxon>Bacteria</taxon>
        <taxon>Pseudomonadati</taxon>
        <taxon>Bacteroidota</taxon>
        <taxon>Cytophagia</taxon>
        <taxon>Cytophagales</taxon>
        <taxon>Persicobacteraceae</taxon>
        <taxon>Persicobacter</taxon>
    </lineage>
</organism>
<protein>
    <submittedName>
        <fullName evidence="2">Nucleotidyltransferase</fullName>
    </submittedName>
</protein>
<dbReference type="RefSeq" id="WP_332919827.1">
    <property type="nucleotide sequence ID" value="NZ_AP025292.1"/>
</dbReference>
<dbReference type="InterPro" id="IPR005835">
    <property type="entry name" value="NTP_transferase_dom"/>
</dbReference>
<dbReference type="Pfam" id="PF00483">
    <property type="entry name" value="NTP_transferase"/>
    <property type="match status" value="1"/>
</dbReference>
<gene>
    <name evidence="2" type="ORF">PEPS_02450</name>
</gene>
<evidence type="ECO:0000259" key="1">
    <source>
        <dbReference type="Pfam" id="PF00483"/>
    </source>
</evidence>
<dbReference type="PANTHER" id="PTHR42883">
    <property type="entry name" value="GLUCOSE-1-PHOSPHATE THYMIDYLTRANSFERASE"/>
    <property type="match status" value="1"/>
</dbReference>
<dbReference type="SUPFAM" id="SSF53448">
    <property type="entry name" value="Nucleotide-diphospho-sugar transferases"/>
    <property type="match status" value="1"/>
</dbReference>
<dbReference type="Gene3D" id="2.160.10.10">
    <property type="entry name" value="Hexapeptide repeat proteins"/>
    <property type="match status" value="1"/>
</dbReference>
<reference evidence="2 3" key="1">
    <citation type="submission" date="2021-12" db="EMBL/GenBank/DDBJ databases">
        <title>Genome sequencing of bacteria with rrn-lacking chromosome and rrn-plasmid.</title>
        <authorList>
            <person name="Anda M."/>
            <person name="Iwasaki W."/>
        </authorList>
    </citation>
    <scope>NUCLEOTIDE SEQUENCE [LARGE SCALE GENOMIC DNA]</scope>
    <source>
        <strain evidence="2 3">NBRC 101262</strain>
    </source>
</reference>
<dbReference type="Gene3D" id="3.90.550.10">
    <property type="entry name" value="Spore Coat Polysaccharide Biosynthesis Protein SpsA, Chain A"/>
    <property type="match status" value="1"/>
</dbReference>
<accession>A0ABM7VAL5</accession>
<sequence length="336" mass="37370">MNIIIPMAGMGKRMRPHTLTVPKPLVPIAGKPIVERLVEDIVKVCPSEVENIGFVIGKNFGEDVEKDLIQIASRTGAKGHIFYQEEALGTAHAIYCAKEILEGKTVVAFADTLFKADFTLDIEQDGIIWVKEVEDPSAFGVVQLDDQKRIMAFVEKPKSFVSNLAIIGIYYFKKGEDLRQEISTLIDNKIMDSGEYQLTRVLENLTNSGTKFYPGTVQEWLDCGNKTATVNTNHRYLEYIKDEKDLVDPTAQIINSVIIPPVYIGRQARIINSVVGPHVSVGHRTEITDARVENSIIQKDSEINRAILKDSMIGNHASFDGKSKTMSVGDFNTIAE</sequence>
<dbReference type="InterPro" id="IPR029044">
    <property type="entry name" value="Nucleotide-diphossugar_trans"/>
</dbReference>
<evidence type="ECO:0000313" key="3">
    <source>
        <dbReference type="Proteomes" id="UP001354989"/>
    </source>
</evidence>
<dbReference type="CDD" id="cd04181">
    <property type="entry name" value="NTP_transferase"/>
    <property type="match status" value="1"/>
</dbReference>
<name>A0ABM7VAL5_9BACT</name>
<dbReference type="PANTHER" id="PTHR42883:SF2">
    <property type="entry name" value="THYMIDYLYLTRANSFERASE"/>
    <property type="match status" value="1"/>
</dbReference>
<keyword evidence="3" id="KW-1185">Reference proteome</keyword>
<proteinExistence type="predicted"/>